<accession>A0ABV0LU49</accession>
<proteinExistence type="predicted"/>
<organism evidence="1 2">
    <name type="scientific">Amycolatopsis melonis</name>
    <dbReference type="NCBI Taxonomy" id="3156488"/>
    <lineage>
        <taxon>Bacteria</taxon>
        <taxon>Bacillati</taxon>
        <taxon>Actinomycetota</taxon>
        <taxon>Actinomycetes</taxon>
        <taxon>Pseudonocardiales</taxon>
        <taxon>Pseudonocardiaceae</taxon>
        <taxon>Amycolatopsis</taxon>
    </lineage>
</organism>
<protein>
    <submittedName>
        <fullName evidence="1">Uncharacterized protein</fullName>
    </submittedName>
</protein>
<dbReference type="Proteomes" id="UP001440984">
    <property type="component" value="Unassembled WGS sequence"/>
</dbReference>
<comment type="caution">
    <text evidence="1">The sequence shown here is derived from an EMBL/GenBank/DDBJ whole genome shotgun (WGS) entry which is preliminary data.</text>
</comment>
<evidence type="ECO:0000313" key="2">
    <source>
        <dbReference type="Proteomes" id="UP001440984"/>
    </source>
</evidence>
<name>A0ABV0LU49_9PSEU</name>
<dbReference type="RefSeq" id="WP_348956914.1">
    <property type="nucleotide sequence ID" value="NZ_JBDZYD010000023.1"/>
</dbReference>
<gene>
    <name evidence="1" type="ORF">ABJI51_42695</name>
</gene>
<sequence>MPMPTGELAAALPAGTAGHVLCSAVPEETWRGVLGGPVLREVAVTSCHVVTADLDVTAGTYDRVPFGGVEPAEVTVAGHRGTVTKSPAKPAMDAMLTVPLAATSERWAAPTLWIRVANQLGVRTERDFRGMAEALGTAMTAAITSPGPSLPTEEEKRHPAELTPIAGTGIADAPYPLIMRQLCTQLARALGRPLDETEPEWPGTCRHKRDGVEVKLSYSARSPAKHFGDRIAGRPADVSEPGGAAEVRLVDGSDQTLVIQLNDFDRSTPGVRAFAEKVVPPLLGR</sequence>
<reference evidence="1 2" key="1">
    <citation type="submission" date="2024-05" db="EMBL/GenBank/DDBJ databases">
        <authorList>
            <person name="Zhao H."/>
            <person name="Xu Y."/>
            <person name="Lin S."/>
            <person name="Spain J.C."/>
            <person name="Zhou N.-Y."/>
        </authorList>
    </citation>
    <scope>NUCLEOTIDE SEQUENCE [LARGE SCALE GENOMIC DNA]</scope>
    <source>
        <strain evidence="1 2">NEAU-NG30</strain>
    </source>
</reference>
<keyword evidence="2" id="KW-1185">Reference proteome</keyword>
<evidence type="ECO:0000313" key="1">
    <source>
        <dbReference type="EMBL" id="MEQ0565828.1"/>
    </source>
</evidence>
<dbReference type="EMBL" id="JBDZYD010000023">
    <property type="protein sequence ID" value="MEQ0565828.1"/>
    <property type="molecule type" value="Genomic_DNA"/>
</dbReference>